<dbReference type="EMBL" id="JARUPT010000524">
    <property type="protein sequence ID" value="KAK0370562.1"/>
    <property type="molecule type" value="Genomic_DNA"/>
</dbReference>
<evidence type="ECO:0000313" key="1">
    <source>
        <dbReference type="EMBL" id="KAK0370562.1"/>
    </source>
</evidence>
<sequence>MVVGSVQPFELNQSPMARLSTTSMRITTAILETDQPSTSSIPPGNCDVLRDPPFLVRMQEQLQVRSIIIIKFDTLMSPVLRITL</sequence>
<comment type="caution">
    <text evidence="1">The sequence shown here is derived from an EMBL/GenBank/DDBJ whole genome shotgun (WGS) entry which is preliminary data.</text>
</comment>
<protein>
    <submittedName>
        <fullName evidence="1">Uncharacterized protein</fullName>
    </submittedName>
</protein>
<accession>A0ABQ9PES0</accession>
<keyword evidence="2" id="KW-1185">Reference proteome</keyword>
<name>A0ABQ9PES0_9PEZI</name>
<gene>
    <name evidence="1" type="ORF">CLIM01_12071</name>
</gene>
<dbReference type="Proteomes" id="UP001169217">
    <property type="component" value="Unassembled WGS sequence"/>
</dbReference>
<organism evidence="1 2">
    <name type="scientific">Colletotrichum limetticola</name>
    <dbReference type="NCBI Taxonomy" id="1209924"/>
    <lineage>
        <taxon>Eukaryota</taxon>
        <taxon>Fungi</taxon>
        <taxon>Dikarya</taxon>
        <taxon>Ascomycota</taxon>
        <taxon>Pezizomycotina</taxon>
        <taxon>Sordariomycetes</taxon>
        <taxon>Hypocreomycetidae</taxon>
        <taxon>Glomerellales</taxon>
        <taxon>Glomerellaceae</taxon>
        <taxon>Colletotrichum</taxon>
        <taxon>Colletotrichum acutatum species complex</taxon>
    </lineage>
</organism>
<reference evidence="1" key="1">
    <citation type="submission" date="2023-04" db="EMBL/GenBank/DDBJ databases">
        <title>Colletotrichum limetticola genome sequence.</title>
        <authorList>
            <person name="Baroncelli R."/>
        </authorList>
    </citation>
    <scope>NUCLEOTIDE SEQUENCE</scope>
    <source>
        <strain evidence="1">KLA-Anderson</strain>
    </source>
</reference>
<proteinExistence type="predicted"/>
<evidence type="ECO:0000313" key="2">
    <source>
        <dbReference type="Proteomes" id="UP001169217"/>
    </source>
</evidence>